<dbReference type="EMBL" id="AP014964">
    <property type="protein sequence ID" value="BAT05601.1"/>
    <property type="molecule type" value="Genomic_DNA"/>
</dbReference>
<organism evidence="1 2">
    <name type="scientific">Oryza sativa subsp. japonica</name>
    <name type="common">Rice</name>
    <dbReference type="NCBI Taxonomy" id="39947"/>
    <lineage>
        <taxon>Eukaryota</taxon>
        <taxon>Viridiplantae</taxon>
        <taxon>Streptophyta</taxon>
        <taxon>Embryophyta</taxon>
        <taxon>Tracheophyta</taxon>
        <taxon>Spermatophyta</taxon>
        <taxon>Magnoliopsida</taxon>
        <taxon>Liliopsida</taxon>
        <taxon>Poales</taxon>
        <taxon>Poaceae</taxon>
        <taxon>BOP clade</taxon>
        <taxon>Oryzoideae</taxon>
        <taxon>Oryzeae</taxon>
        <taxon>Oryzinae</taxon>
        <taxon>Oryza</taxon>
        <taxon>Oryza sativa</taxon>
    </lineage>
</organism>
<dbReference type="Proteomes" id="UP000059680">
    <property type="component" value="Chromosome 8"/>
</dbReference>
<dbReference type="AlphaFoldDB" id="A0A0P0XG79"/>
<gene>
    <name evidence="1" type="ordered locus">Os08g0437050</name>
    <name evidence="1" type="ORF">OSNPB_080437050</name>
</gene>
<feature type="non-terminal residue" evidence="1">
    <location>
        <position position="1"/>
    </location>
</feature>
<dbReference type="InParanoid" id="A0A0P0XG79"/>
<evidence type="ECO:0000313" key="1">
    <source>
        <dbReference type="EMBL" id="BAT05601.1"/>
    </source>
</evidence>
<evidence type="ECO:0000313" key="2">
    <source>
        <dbReference type="Proteomes" id="UP000059680"/>
    </source>
</evidence>
<reference evidence="1 2" key="3">
    <citation type="journal article" date="2013" name="Rice">
        <title>Improvement of the Oryza sativa Nipponbare reference genome using next generation sequence and optical map data.</title>
        <authorList>
            <person name="Kawahara Y."/>
            <person name="de la Bastide M."/>
            <person name="Hamilton J.P."/>
            <person name="Kanamori H."/>
            <person name="McCombie W.R."/>
            <person name="Ouyang S."/>
            <person name="Schwartz D.C."/>
            <person name="Tanaka T."/>
            <person name="Wu J."/>
            <person name="Zhou S."/>
            <person name="Childs K.L."/>
            <person name="Davidson R.M."/>
            <person name="Lin H."/>
            <person name="Quesada-Ocampo L."/>
            <person name="Vaillancourt B."/>
            <person name="Sakai H."/>
            <person name="Lee S.S."/>
            <person name="Kim J."/>
            <person name="Numa H."/>
            <person name="Itoh T."/>
            <person name="Buell C.R."/>
            <person name="Matsumoto T."/>
        </authorList>
    </citation>
    <scope>NUCLEOTIDE SEQUENCE [LARGE SCALE GENOMIC DNA]</scope>
    <source>
        <strain evidence="2">cv. Nipponbare</strain>
    </source>
</reference>
<proteinExistence type="predicted"/>
<name>A0A0P0XG79_ORYSJ</name>
<accession>A0A0P0XG79</accession>
<sequence>LLKLTTTEHQIGVTTIGIGSAKAGTYRPFPTSTGRN</sequence>
<keyword evidence="2" id="KW-1185">Reference proteome</keyword>
<reference evidence="1 2" key="2">
    <citation type="journal article" date="2013" name="Plant Cell Physiol.">
        <title>Rice Annotation Project Database (RAP-DB): an integrative and interactive database for rice genomics.</title>
        <authorList>
            <person name="Sakai H."/>
            <person name="Lee S.S."/>
            <person name="Tanaka T."/>
            <person name="Numa H."/>
            <person name="Kim J."/>
            <person name="Kawahara Y."/>
            <person name="Wakimoto H."/>
            <person name="Yang C.C."/>
            <person name="Iwamoto M."/>
            <person name="Abe T."/>
            <person name="Yamada Y."/>
            <person name="Muto A."/>
            <person name="Inokuchi H."/>
            <person name="Ikemura T."/>
            <person name="Matsumoto T."/>
            <person name="Sasaki T."/>
            <person name="Itoh T."/>
        </authorList>
    </citation>
    <scope>NUCLEOTIDE SEQUENCE [LARGE SCALE GENOMIC DNA]</scope>
    <source>
        <strain evidence="2">cv. Nipponbare</strain>
    </source>
</reference>
<dbReference type="PaxDb" id="39947-A0A0P0XG79"/>
<protein>
    <submittedName>
        <fullName evidence="1">Os08g0437050 protein</fullName>
    </submittedName>
</protein>
<reference evidence="2" key="1">
    <citation type="journal article" date="2005" name="Nature">
        <title>The map-based sequence of the rice genome.</title>
        <authorList>
            <consortium name="International rice genome sequencing project (IRGSP)"/>
            <person name="Matsumoto T."/>
            <person name="Wu J."/>
            <person name="Kanamori H."/>
            <person name="Katayose Y."/>
            <person name="Fujisawa M."/>
            <person name="Namiki N."/>
            <person name="Mizuno H."/>
            <person name="Yamamoto K."/>
            <person name="Antonio B.A."/>
            <person name="Baba T."/>
            <person name="Sakata K."/>
            <person name="Nagamura Y."/>
            <person name="Aoki H."/>
            <person name="Arikawa K."/>
            <person name="Arita K."/>
            <person name="Bito T."/>
            <person name="Chiden Y."/>
            <person name="Fujitsuka N."/>
            <person name="Fukunaka R."/>
            <person name="Hamada M."/>
            <person name="Harada C."/>
            <person name="Hayashi A."/>
            <person name="Hijishita S."/>
            <person name="Honda M."/>
            <person name="Hosokawa S."/>
            <person name="Ichikawa Y."/>
            <person name="Idonuma A."/>
            <person name="Iijima M."/>
            <person name="Ikeda M."/>
            <person name="Ikeno M."/>
            <person name="Ito K."/>
            <person name="Ito S."/>
            <person name="Ito T."/>
            <person name="Ito Y."/>
            <person name="Ito Y."/>
            <person name="Iwabuchi A."/>
            <person name="Kamiya K."/>
            <person name="Karasawa W."/>
            <person name="Kurita K."/>
            <person name="Katagiri S."/>
            <person name="Kikuta A."/>
            <person name="Kobayashi H."/>
            <person name="Kobayashi N."/>
            <person name="Machita K."/>
            <person name="Maehara T."/>
            <person name="Masukawa M."/>
            <person name="Mizubayashi T."/>
            <person name="Mukai Y."/>
            <person name="Nagasaki H."/>
            <person name="Nagata Y."/>
            <person name="Naito S."/>
            <person name="Nakashima M."/>
            <person name="Nakama Y."/>
            <person name="Nakamichi Y."/>
            <person name="Nakamura M."/>
            <person name="Meguro A."/>
            <person name="Negishi M."/>
            <person name="Ohta I."/>
            <person name="Ohta T."/>
            <person name="Okamoto M."/>
            <person name="Ono N."/>
            <person name="Saji S."/>
            <person name="Sakaguchi M."/>
            <person name="Sakai K."/>
            <person name="Shibata M."/>
            <person name="Shimokawa T."/>
            <person name="Song J."/>
            <person name="Takazaki Y."/>
            <person name="Terasawa K."/>
            <person name="Tsugane M."/>
            <person name="Tsuji K."/>
            <person name="Ueda S."/>
            <person name="Waki K."/>
            <person name="Yamagata H."/>
            <person name="Yamamoto M."/>
            <person name="Yamamoto S."/>
            <person name="Yamane H."/>
            <person name="Yoshiki S."/>
            <person name="Yoshihara R."/>
            <person name="Yukawa K."/>
            <person name="Zhong H."/>
            <person name="Yano M."/>
            <person name="Yuan Q."/>
            <person name="Ouyang S."/>
            <person name="Liu J."/>
            <person name="Jones K.M."/>
            <person name="Gansberger K."/>
            <person name="Moffat K."/>
            <person name="Hill J."/>
            <person name="Bera J."/>
            <person name="Fadrosh D."/>
            <person name="Jin S."/>
            <person name="Johri S."/>
            <person name="Kim M."/>
            <person name="Overton L."/>
            <person name="Reardon M."/>
            <person name="Tsitrin T."/>
            <person name="Vuong H."/>
            <person name="Weaver B."/>
            <person name="Ciecko A."/>
            <person name="Tallon L."/>
            <person name="Jackson J."/>
            <person name="Pai G."/>
            <person name="Aken S.V."/>
            <person name="Utterback T."/>
            <person name="Reidmuller S."/>
            <person name="Feldblyum T."/>
            <person name="Hsiao J."/>
            <person name="Zismann V."/>
            <person name="Iobst S."/>
            <person name="de Vazeille A.R."/>
            <person name="Buell C.R."/>
            <person name="Ying K."/>
            <person name="Li Y."/>
            <person name="Lu T."/>
            <person name="Huang Y."/>
            <person name="Zhao Q."/>
            <person name="Feng Q."/>
            <person name="Zhang L."/>
            <person name="Zhu J."/>
            <person name="Weng Q."/>
            <person name="Mu J."/>
            <person name="Lu Y."/>
            <person name="Fan D."/>
            <person name="Liu Y."/>
            <person name="Guan J."/>
            <person name="Zhang Y."/>
            <person name="Yu S."/>
            <person name="Liu X."/>
            <person name="Zhang Y."/>
            <person name="Hong G."/>
            <person name="Han B."/>
            <person name="Choisne N."/>
            <person name="Demange N."/>
            <person name="Orjeda G."/>
            <person name="Samain S."/>
            <person name="Cattolico L."/>
            <person name="Pelletier E."/>
            <person name="Couloux A."/>
            <person name="Segurens B."/>
            <person name="Wincker P."/>
            <person name="D'Hont A."/>
            <person name="Scarpelli C."/>
            <person name="Weissenbach J."/>
            <person name="Salanoubat M."/>
            <person name="Quetier F."/>
            <person name="Yu Y."/>
            <person name="Kim H.R."/>
            <person name="Rambo T."/>
            <person name="Currie J."/>
            <person name="Collura K."/>
            <person name="Luo M."/>
            <person name="Yang T."/>
            <person name="Ammiraju J.S.S."/>
            <person name="Engler F."/>
            <person name="Soderlund C."/>
            <person name="Wing R.A."/>
            <person name="Palmer L.E."/>
            <person name="de la Bastide M."/>
            <person name="Spiegel L."/>
            <person name="Nascimento L."/>
            <person name="Zutavern T."/>
            <person name="O'Shaughnessy A."/>
            <person name="Dike S."/>
            <person name="Dedhia N."/>
            <person name="Preston R."/>
            <person name="Balija V."/>
            <person name="McCombie W.R."/>
            <person name="Chow T."/>
            <person name="Chen H."/>
            <person name="Chung M."/>
            <person name="Chen C."/>
            <person name="Shaw J."/>
            <person name="Wu H."/>
            <person name="Hsiao K."/>
            <person name="Chao Y."/>
            <person name="Chu M."/>
            <person name="Cheng C."/>
            <person name="Hour A."/>
            <person name="Lee P."/>
            <person name="Lin S."/>
            <person name="Lin Y."/>
            <person name="Liou J."/>
            <person name="Liu S."/>
            <person name="Hsing Y."/>
            <person name="Raghuvanshi S."/>
            <person name="Mohanty A."/>
            <person name="Bharti A.K."/>
            <person name="Gaur A."/>
            <person name="Gupta V."/>
            <person name="Kumar D."/>
            <person name="Ravi V."/>
            <person name="Vij S."/>
            <person name="Kapur A."/>
            <person name="Khurana P."/>
            <person name="Khurana P."/>
            <person name="Khurana J.P."/>
            <person name="Tyagi A.K."/>
            <person name="Gaikwad K."/>
            <person name="Singh A."/>
            <person name="Dalal V."/>
            <person name="Srivastava S."/>
            <person name="Dixit A."/>
            <person name="Pal A.K."/>
            <person name="Ghazi I.A."/>
            <person name="Yadav M."/>
            <person name="Pandit A."/>
            <person name="Bhargava A."/>
            <person name="Sureshbabu K."/>
            <person name="Batra K."/>
            <person name="Sharma T.R."/>
            <person name="Mohapatra T."/>
            <person name="Singh N.K."/>
            <person name="Messing J."/>
            <person name="Nelson A.B."/>
            <person name="Fuks G."/>
            <person name="Kavchok S."/>
            <person name="Keizer G."/>
            <person name="Linton E."/>
            <person name="Llaca V."/>
            <person name="Song R."/>
            <person name="Tanyolac B."/>
            <person name="Young S."/>
            <person name="Ho-Il K."/>
            <person name="Hahn J.H."/>
            <person name="Sangsakoo G."/>
            <person name="Vanavichit A."/>
            <person name="de Mattos Luiz.A.T."/>
            <person name="Zimmer P.D."/>
            <person name="Malone G."/>
            <person name="Dellagostin O."/>
            <person name="de Oliveira A.C."/>
            <person name="Bevan M."/>
            <person name="Bancroft I."/>
            <person name="Minx P."/>
            <person name="Cordum H."/>
            <person name="Wilson R."/>
            <person name="Cheng Z."/>
            <person name="Jin W."/>
            <person name="Jiang J."/>
            <person name="Leong S.A."/>
            <person name="Iwama H."/>
            <person name="Gojobori T."/>
            <person name="Itoh T."/>
            <person name="Niimura Y."/>
            <person name="Fujii Y."/>
            <person name="Habara T."/>
            <person name="Sakai H."/>
            <person name="Sato Y."/>
            <person name="Wilson G."/>
            <person name="Kumar K."/>
            <person name="McCouch S."/>
            <person name="Juretic N."/>
            <person name="Hoen D."/>
            <person name="Wright S."/>
            <person name="Bruskiewich R."/>
            <person name="Bureau T."/>
            <person name="Miyao A."/>
            <person name="Hirochika H."/>
            <person name="Nishikawa T."/>
            <person name="Kadowaki K."/>
            <person name="Sugiura M."/>
            <person name="Burr B."/>
            <person name="Sasaki T."/>
        </authorList>
    </citation>
    <scope>NUCLEOTIDE SEQUENCE [LARGE SCALE GENOMIC DNA]</scope>
    <source>
        <strain evidence="2">cv. Nipponbare</strain>
    </source>
</reference>
<dbReference type="Gramene" id="Os08t0437050-01">
    <property type="protein sequence ID" value="Os08t0437050-01"/>
    <property type="gene ID" value="Os08g0437050"/>
</dbReference>